<name>A0A562ZRZ5_9BURK</name>
<dbReference type="EMBL" id="VOBQ01000008">
    <property type="protein sequence ID" value="TWO71369.1"/>
    <property type="molecule type" value="Genomic_DNA"/>
</dbReference>
<proteinExistence type="predicted"/>
<evidence type="ECO:0000313" key="6">
    <source>
        <dbReference type="EMBL" id="TWO71369.1"/>
    </source>
</evidence>
<dbReference type="Gene3D" id="1.20.1250.20">
    <property type="entry name" value="MFS general substrate transporter like domains"/>
    <property type="match status" value="2"/>
</dbReference>
<sequence>MTAAGPKDPPGLQTGRDEDWLGPLLAMLAVQTAVSFLSRIAPTLAPSLAPRIGWPVESVGYLSSMITGASVVALLLGMPLLRRLGSMRNLQIGLALGVLGALLSAVPEAIALVVGTLLIGLSIGPPSSAGMDVLQRFAPPRHRNLMFSVKQAGVPLGGVIAGLLMPWASQTLGIGLAVAIAAALGALTLFAVQPLRARVDAARETTLRLNWRMFLSPNNLRQPLAVLVAMPALRRMGLAGGCLGAGQSAWFAFLVTYLVVELQWTLTAAGALFALMQLVSALGRPLAGFISDRLGDGLRVLRWAVIGSGLTTLALAFCTPAWPTWSVVALAVLAGLTVASWNGVQFAEVARLAPPETLNETMTGATLLLLLAYVVGPSIFSLVVAAGASFGAAFGFTALVTFSALWPLSRVKDDALPRG</sequence>
<dbReference type="SUPFAM" id="SSF103473">
    <property type="entry name" value="MFS general substrate transporter"/>
    <property type="match status" value="1"/>
</dbReference>
<dbReference type="Pfam" id="PF07690">
    <property type="entry name" value="MFS_1"/>
    <property type="match status" value="1"/>
</dbReference>
<feature type="transmembrane region" description="Helical" evidence="4">
    <location>
        <begin position="365"/>
        <end position="384"/>
    </location>
</feature>
<dbReference type="AlphaFoldDB" id="A0A562ZRZ5"/>
<accession>A0A562ZRZ5</accession>
<dbReference type="InterPro" id="IPR052952">
    <property type="entry name" value="MFS-Transporter"/>
</dbReference>
<evidence type="ECO:0000256" key="1">
    <source>
        <dbReference type="ARBA" id="ARBA00022692"/>
    </source>
</evidence>
<feature type="transmembrane region" description="Helical" evidence="4">
    <location>
        <begin position="238"/>
        <end position="260"/>
    </location>
</feature>
<keyword evidence="2 4" id="KW-1133">Transmembrane helix</keyword>
<reference evidence="6 7" key="1">
    <citation type="submission" date="2019-07" db="EMBL/GenBank/DDBJ databases">
        <title>Caenimonas sedimenti sp. nov., isolated from activated sludge.</title>
        <authorList>
            <person name="Xu J."/>
        </authorList>
    </citation>
    <scope>NUCLEOTIDE SEQUENCE [LARGE SCALE GENOMIC DNA]</scope>
    <source>
        <strain evidence="6 7">HX-9-20</strain>
    </source>
</reference>
<evidence type="ECO:0000256" key="3">
    <source>
        <dbReference type="ARBA" id="ARBA00023136"/>
    </source>
</evidence>
<keyword evidence="1 4" id="KW-0812">Transmembrane</keyword>
<dbReference type="Proteomes" id="UP000318199">
    <property type="component" value="Unassembled WGS sequence"/>
</dbReference>
<keyword evidence="3 4" id="KW-0472">Membrane</keyword>
<dbReference type="PROSITE" id="PS50850">
    <property type="entry name" value="MFS"/>
    <property type="match status" value="1"/>
</dbReference>
<dbReference type="InterPro" id="IPR036259">
    <property type="entry name" value="MFS_trans_sf"/>
</dbReference>
<evidence type="ECO:0000313" key="7">
    <source>
        <dbReference type="Proteomes" id="UP000318199"/>
    </source>
</evidence>
<dbReference type="PANTHER" id="PTHR23527:SF1">
    <property type="entry name" value="BLL3282 PROTEIN"/>
    <property type="match status" value="1"/>
</dbReference>
<dbReference type="InterPro" id="IPR020846">
    <property type="entry name" value="MFS_dom"/>
</dbReference>
<feature type="transmembrane region" description="Helical" evidence="4">
    <location>
        <begin position="171"/>
        <end position="192"/>
    </location>
</feature>
<evidence type="ECO:0000256" key="4">
    <source>
        <dbReference type="SAM" id="Phobius"/>
    </source>
</evidence>
<dbReference type="RefSeq" id="WP_145892980.1">
    <property type="nucleotide sequence ID" value="NZ_VOBQ01000008.1"/>
</dbReference>
<feature type="transmembrane region" description="Helical" evidence="4">
    <location>
        <begin position="390"/>
        <end position="408"/>
    </location>
</feature>
<feature type="domain" description="Major facilitator superfamily (MFS) profile" evidence="5">
    <location>
        <begin position="23"/>
        <end position="415"/>
    </location>
</feature>
<feature type="transmembrane region" description="Helical" evidence="4">
    <location>
        <begin position="323"/>
        <end position="344"/>
    </location>
</feature>
<dbReference type="OrthoDB" id="8724598at2"/>
<evidence type="ECO:0000256" key="2">
    <source>
        <dbReference type="ARBA" id="ARBA00022989"/>
    </source>
</evidence>
<dbReference type="PANTHER" id="PTHR23527">
    <property type="entry name" value="BLL3282 PROTEIN"/>
    <property type="match status" value="1"/>
</dbReference>
<dbReference type="InterPro" id="IPR011701">
    <property type="entry name" value="MFS"/>
</dbReference>
<dbReference type="GO" id="GO:0022857">
    <property type="term" value="F:transmembrane transporter activity"/>
    <property type="evidence" value="ECO:0007669"/>
    <property type="project" value="InterPro"/>
</dbReference>
<evidence type="ECO:0000259" key="5">
    <source>
        <dbReference type="PROSITE" id="PS50850"/>
    </source>
</evidence>
<feature type="transmembrane region" description="Helical" evidence="4">
    <location>
        <begin position="266"/>
        <end position="287"/>
    </location>
</feature>
<comment type="caution">
    <text evidence="6">The sequence shown here is derived from an EMBL/GenBank/DDBJ whole genome shotgun (WGS) entry which is preliminary data.</text>
</comment>
<feature type="transmembrane region" description="Helical" evidence="4">
    <location>
        <begin position="299"/>
        <end position="317"/>
    </location>
</feature>
<feature type="transmembrane region" description="Helical" evidence="4">
    <location>
        <begin position="92"/>
        <end position="124"/>
    </location>
</feature>
<organism evidence="6 7">
    <name type="scientific">Caenimonas sedimenti</name>
    <dbReference type="NCBI Taxonomy" id="2596921"/>
    <lineage>
        <taxon>Bacteria</taxon>
        <taxon>Pseudomonadati</taxon>
        <taxon>Pseudomonadota</taxon>
        <taxon>Betaproteobacteria</taxon>
        <taxon>Burkholderiales</taxon>
        <taxon>Comamonadaceae</taxon>
        <taxon>Caenimonas</taxon>
    </lineage>
</organism>
<protein>
    <submittedName>
        <fullName evidence="6">MFS transporter</fullName>
    </submittedName>
</protein>
<feature type="transmembrane region" description="Helical" evidence="4">
    <location>
        <begin position="20"/>
        <end position="38"/>
    </location>
</feature>
<keyword evidence="7" id="KW-1185">Reference proteome</keyword>
<feature type="transmembrane region" description="Helical" evidence="4">
    <location>
        <begin position="59"/>
        <end position="80"/>
    </location>
</feature>
<gene>
    <name evidence="6" type="ORF">FN976_10620</name>
</gene>